<name>A0A6J7P5I5_9ZZZZ</name>
<feature type="compositionally biased region" description="Polar residues" evidence="1">
    <location>
        <begin position="276"/>
        <end position="285"/>
    </location>
</feature>
<sequence length="298" mass="31471">MACGAVHAGLARAQDLGRRLHLLKGRDRHLPAAQQRHGHTVLHGAHVVAQEVLQRGDGAHELLERLRTDVDRRVDVGVDHAGEQSTERDLALGPGIGVHLGQGGRVARGQLDQQIGREEKHGAATIGGGEAQDGGADHLALVGGLHHEQGGRGHHLGRETRRGRIGQRCGDVAVATVQYQVLGVEAEHHGGDGQTDEGAREQPSAHEVGPGRKRTLGLTGPGSSRAGRRICGDHAATSRYSPRRRTMSATEGGTRPSIGSPRRTRSRMSVLETSMRGRSTSSNGQLAGGRAPTEPGRS</sequence>
<evidence type="ECO:0000256" key="1">
    <source>
        <dbReference type="SAM" id="MobiDB-lite"/>
    </source>
</evidence>
<organism evidence="2">
    <name type="scientific">freshwater metagenome</name>
    <dbReference type="NCBI Taxonomy" id="449393"/>
    <lineage>
        <taxon>unclassified sequences</taxon>
        <taxon>metagenomes</taxon>
        <taxon>ecological metagenomes</taxon>
    </lineage>
</organism>
<feature type="region of interest" description="Disordered" evidence="1">
    <location>
        <begin position="188"/>
        <end position="298"/>
    </location>
</feature>
<dbReference type="AlphaFoldDB" id="A0A6J7P5I5"/>
<proteinExistence type="predicted"/>
<evidence type="ECO:0000313" key="2">
    <source>
        <dbReference type="EMBL" id="CAB5000208.1"/>
    </source>
</evidence>
<protein>
    <submittedName>
        <fullName evidence="2">Unannotated protein</fullName>
    </submittedName>
</protein>
<reference evidence="2" key="1">
    <citation type="submission" date="2020-05" db="EMBL/GenBank/DDBJ databases">
        <authorList>
            <person name="Chiriac C."/>
            <person name="Salcher M."/>
            <person name="Ghai R."/>
            <person name="Kavagutti S V."/>
        </authorList>
    </citation>
    <scope>NUCLEOTIDE SEQUENCE</scope>
</reference>
<feature type="compositionally biased region" description="Basic and acidic residues" evidence="1">
    <location>
        <begin position="188"/>
        <end position="204"/>
    </location>
</feature>
<dbReference type="EMBL" id="CAFBOS010000093">
    <property type="protein sequence ID" value="CAB5000208.1"/>
    <property type="molecule type" value="Genomic_DNA"/>
</dbReference>
<accession>A0A6J7P5I5</accession>
<gene>
    <name evidence="2" type="ORF">UFOPK3967_01578</name>
</gene>